<gene>
    <name evidence="1" type="ORF">BaRGS_00004938</name>
</gene>
<dbReference type="AlphaFoldDB" id="A0ABD0LWC5"/>
<comment type="caution">
    <text evidence="1">The sequence shown here is derived from an EMBL/GenBank/DDBJ whole genome shotgun (WGS) entry which is preliminary data.</text>
</comment>
<dbReference type="EMBL" id="JACVVK020000018">
    <property type="protein sequence ID" value="KAK7503815.1"/>
    <property type="molecule type" value="Genomic_DNA"/>
</dbReference>
<evidence type="ECO:0000313" key="1">
    <source>
        <dbReference type="EMBL" id="KAK7503815.1"/>
    </source>
</evidence>
<dbReference type="Proteomes" id="UP001519460">
    <property type="component" value="Unassembled WGS sequence"/>
</dbReference>
<reference evidence="1 2" key="1">
    <citation type="journal article" date="2023" name="Sci. Data">
        <title>Genome assembly of the Korean intertidal mud-creeper Batillaria attramentaria.</title>
        <authorList>
            <person name="Patra A.K."/>
            <person name="Ho P.T."/>
            <person name="Jun S."/>
            <person name="Lee S.J."/>
            <person name="Kim Y."/>
            <person name="Won Y.J."/>
        </authorList>
    </citation>
    <scope>NUCLEOTIDE SEQUENCE [LARGE SCALE GENOMIC DNA]</scope>
    <source>
        <strain evidence="1">Wonlab-2016</strain>
    </source>
</reference>
<name>A0ABD0LWC5_9CAEN</name>
<proteinExistence type="predicted"/>
<evidence type="ECO:0000313" key="2">
    <source>
        <dbReference type="Proteomes" id="UP001519460"/>
    </source>
</evidence>
<protein>
    <submittedName>
        <fullName evidence="1">Uncharacterized protein</fullName>
    </submittedName>
</protein>
<accession>A0ABD0LWC5</accession>
<keyword evidence="2" id="KW-1185">Reference proteome</keyword>
<organism evidence="1 2">
    <name type="scientific">Batillaria attramentaria</name>
    <dbReference type="NCBI Taxonomy" id="370345"/>
    <lineage>
        <taxon>Eukaryota</taxon>
        <taxon>Metazoa</taxon>
        <taxon>Spiralia</taxon>
        <taxon>Lophotrochozoa</taxon>
        <taxon>Mollusca</taxon>
        <taxon>Gastropoda</taxon>
        <taxon>Caenogastropoda</taxon>
        <taxon>Sorbeoconcha</taxon>
        <taxon>Cerithioidea</taxon>
        <taxon>Batillariidae</taxon>
        <taxon>Batillaria</taxon>
    </lineage>
</organism>
<sequence length="97" mass="10721">MYVCSSVRLTGRGQLCSETDTQENVVLTEMRLKSSQAAWTAGTQALFFWIEGTAASDSSVELYRKILHLLPILLHVHTVCNHTPCIHMTGNQLSAVC</sequence>